<proteinExistence type="predicted"/>
<dbReference type="SUPFAM" id="SSF52499">
    <property type="entry name" value="Isochorismatase-like hydrolases"/>
    <property type="match status" value="1"/>
</dbReference>
<dbReference type="Gene3D" id="3.40.50.850">
    <property type="entry name" value="Isochorismatase-like"/>
    <property type="match status" value="1"/>
</dbReference>
<dbReference type="InterPro" id="IPR053152">
    <property type="entry name" value="Hydrolase_YcaC-like"/>
</dbReference>
<reference evidence="2" key="1">
    <citation type="journal article" date="2006" name="J. Bacteriol.">
        <title>Acquisition and evolution of the exoU locus in Pseudomonas aeruginosa.</title>
        <authorList>
            <person name="Kulasekara B.R."/>
            <person name="Kulasekara H.D."/>
            <person name="Wolfgang M.C."/>
            <person name="Stevens L."/>
            <person name="Frank D.W."/>
            <person name="Lory S."/>
        </authorList>
    </citation>
    <scope>NUCLEOTIDE SEQUENCE</scope>
    <source>
        <strain evidence="2">6077</strain>
    </source>
</reference>
<accession>Q1W501</accession>
<dbReference type="Pfam" id="PF00857">
    <property type="entry name" value="Isochorismatase"/>
    <property type="match status" value="1"/>
</dbReference>
<dbReference type="InterPro" id="IPR036380">
    <property type="entry name" value="Isochorismatase-like_sf"/>
</dbReference>
<dbReference type="AlphaFoldDB" id="Q1W501"/>
<dbReference type="PANTHER" id="PTHR43559:SF3">
    <property type="entry name" value="HYDROLASE YCAC-RELATED"/>
    <property type="match status" value="1"/>
</dbReference>
<protein>
    <submittedName>
        <fullName evidence="2">Amidohydrolase family protein</fullName>
    </submittedName>
</protein>
<dbReference type="PANTHER" id="PTHR43559">
    <property type="entry name" value="HYDROLASE YCAC-RELATED"/>
    <property type="match status" value="1"/>
</dbReference>
<dbReference type="InterPro" id="IPR000868">
    <property type="entry name" value="Isochorismatase-like_dom"/>
</dbReference>
<feature type="domain" description="Isochorismatase-like" evidence="1">
    <location>
        <begin position="17"/>
        <end position="172"/>
    </location>
</feature>
<dbReference type="EMBL" id="DQ437742">
    <property type="protein sequence ID" value="ABD94669.1"/>
    <property type="molecule type" value="Genomic_DNA"/>
</dbReference>
<organism evidence="2">
    <name type="scientific">Pseudomonas aeruginosa</name>
    <dbReference type="NCBI Taxonomy" id="287"/>
    <lineage>
        <taxon>Bacteria</taxon>
        <taxon>Pseudomonadati</taxon>
        <taxon>Pseudomonadota</taxon>
        <taxon>Gammaproteobacteria</taxon>
        <taxon>Pseudomonadales</taxon>
        <taxon>Pseudomonadaceae</taxon>
        <taxon>Pseudomonas</taxon>
    </lineage>
</organism>
<keyword evidence="2" id="KW-0378">Hydrolase</keyword>
<evidence type="ECO:0000313" key="2">
    <source>
        <dbReference type="EMBL" id="ABD94669.1"/>
    </source>
</evidence>
<gene>
    <name evidence="2" type="ORF">EXA60</name>
</gene>
<dbReference type="GO" id="GO:0016787">
    <property type="term" value="F:hydrolase activity"/>
    <property type="evidence" value="ECO:0007669"/>
    <property type="project" value="UniProtKB-KW"/>
</dbReference>
<evidence type="ECO:0000259" key="1">
    <source>
        <dbReference type="Pfam" id="PF00857"/>
    </source>
</evidence>
<name>Q1W501_PSEAI</name>
<sequence length="199" mass="21565">MRRKNMSFKRFTADNAVMLLIDHQVGTMGWAKSLPFEELKRNALMLAKAAAILKMPTVLTSSMEEHAQGPLLSELQDILPKEFAARIKRVGIVNSMDDENFAAAVRASGRQNIIIAGVTNDVCTVYPALSLVLEGYSVQVVADAGASPTRFADDMALRRMEKNGVTLTSTNQLIAELAGNWATAEGGQLAQILQDALMA</sequence>